<keyword evidence="2" id="KW-1185">Reference proteome</keyword>
<gene>
    <name evidence="1" type="ORF">CEPIT_LOCUS14834</name>
</gene>
<dbReference type="Proteomes" id="UP001152523">
    <property type="component" value="Unassembled WGS sequence"/>
</dbReference>
<sequence>MLSHLGYCRWRENALPIGFFEPPAKPARPSMPKLVMRAAILLGVHRDWLS</sequence>
<accession>A0AAV0DE54</accession>
<evidence type="ECO:0000313" key="2">
    <source>
        <dbReference type="Proteomes" id="UP001152523"/>
    </source>
</evidence>
<proteinExistence type="predicted"/>
<dbReference type="AlphaFoldDB" id="A0AAV0DE54"/>
<dbReference type="EMBL" id="CAMAPF010000104">
    <property type="protein sequence ID" value="CAH9099190.1"/>
    <property type="molecule type" value="Genomic_DNA"/>
</dbReference>
<comment type="caution">
    <text evidence="1">The sequence shown here is derived from an EMBL/GenBank/DDBJ whole genome shotgun (WGS) entry which is preliminary data.</text>
</comment>
<reference evidence="1" key="1">
    <citation type="submission" date="2022-07" db="EMBL/GenBank/DDBJ databases">
        <authorList>
            <person name="Macas J."/>
            <person name="Novak P."/>
            <person name="Neumann P."/>
        </authorList>
    </citation>
    <scope>NUCLEOTIDE SEQUENCE</scope>
</reference>
<protein>
    <submittedName>
        <fullName evidence="1">Uncharacterized protein</fullName>
    </submittedName>
</protein>
<name>A0AAV0DE54_9ASTE</name>
<evidence type="ECO:0000313" key="1">
    <source>
        <dbReference type="EMBL" id="CAH9099190.1"/>
    </source>
</evidence>
<organism evidence="1 2">
    <name type="scientific">Cuscuta epithymum</name>
    <dbReference type="NCBI Taxonomy" id="186058"/>
    <lineage>
        <taxon>Eukaryota</taxon>
        <taxon>Viridiplantae</taxon>
        <taxon>Streptophyta</taxon>
        <taxon>Embryophyta</taxon>
        <taxon>Tracheophyta</taxon>
        <taxon>Spermatophyta</taxon>
        <taxon>Magnoliopsida</taxon>
        <taxon>eudicotyledons</taxon>
        <taxon>Gunneridae</taxon>
        <taxon>Pentapetalae</taxon>
        <taxon>asterids</taxon>
        <taxon>lamiids</taxon>
        <taxon>Solanales</taxon>
        <taxon>Convolvulaceae</taxon>
        <taxon>Cuscuteae</taxon>
        <taxon>Cuscuta</taxon>
        <taxon>Cuscuta subgen. Cuscuta</taxon>
    </lineage>
</organism>